<evidence type="ECO:0000256" key="1">
    <source>
        <dbReference type="ARBA" id="ARBA00023125"/>
    </source>
</evidence>
<dbReference type="InterPro" id="IPR000551">
    <property type="entry name" value="MerR-type_HTH_dom"/>
</dbReference>
<proteinExistence type="predicted"/>
<reference evidence="4" key="1">
    <citation type="journal article" date="2019" name="Int. J. Syst. Evol. Microbiol.">
        <title>The Global Catalogue of Microorganisms (GCM) 10K type strain sequencing project: providing services to taxonomists for standard genome sequencing and annotation.</title>
        <authorList>
            <consortium name="The Broad Institute Genomics Platform"/>
            <consortium name="The Broad Institute Genome Sequencing Center for Infectious Disease"/>
            <person name="Wu L."/>
            <person name="Ma J."/>
        </authorList>
    </citation>
    <scope>NUCLEOTIDE SEQUENCE [LARGE SCALE GENOMIC DNA]</scope>
    <source>
        <strain evidence="4">JCM 18303</strain>
    </source>
</reference>
<name>A0ABP9PLP8_9PSEU</name>
<feature type="domain" description="HTH merR-type" evidence="2">
    <location>
        <begin position="4"/>
        <end position="74"/>
    </location>
</feature>
<dbReference type="Proteomes" id="UP001428817">
    <property type="component" value="Unassembled WGS sequence"/>
</dbReference>
<organism evidence="3 4">
    <name type="scientific">Pseudonocardia eucalypti</name>
    <dbReference type="NCBI Taxonomy" id="648755"/>
    <lineage>
        <taxon>Bacteria</taxon>
        <taxon>Bacillati</taxon>
        <taxon>Actinomycetota</taxon>
        <taxon>Actinomycetes</taxon>
        <taxon>Pseudonocardiales</taxon>
        <taxon>Pseudonocardiaceae</taxon>
        <taxon>Pseudonocardia</taxon>
    </lineage>
</organism>
<evidence type="ECO:0000259" key="2">
    <source>
        <dbReference type="PROSITE" id="PS50937"/>
    </source>
</evidence>
<protein>
    <recommendedName>
        <fullName evidence="2">HTH merR-type domain-containing protein</fullName>
    </recommendedName>
</protein>
<dbReference type="Gene3D" id="1.10.1660.10">
    <property type="match status" value="1"/>
</dbReference>
<dbReference type="InterPro" id="IPR009061">
    <property type="entry name" value="DNA-bd_dom_put_sf"/>
</dbReference>
<comment type="caution">
    <text evidence="3">The sequence shown here is derived from an EMBL/GenBank/DDBJ whole genome shotgun (WGS) entry which is preliminary data.</text>
</comment>
<evidence type="ECO:0000313" key="3">
    <source>
        <dbReference type="EMBL" id="GAA5148719.1"/>
    </source>
</evidence>
<dbReference type="PROSITE" id="PS50937">
    <property type="entry name" value="HTH_MERR_2"/>
    <property type="match status" value="1"/>
</dbReference>
<keyword evidence="4" id="KW-1185">Reference proteome</keyword>
<dbReference type="PANTHER" id="PTHR30204:SF97">
    <property type="entry name" value="MERR FAMILY REGULATORY PROTEIN"/>
    <property type="match status" value="1"/>
</dbReference>
<dbReference type="PANTHER" id="PTHR30204">
    <property type="entry name" value="REDOX-CYCLING DRUG-SENSING TRANSCRIPTIONAL ACTIVATOR SOXR"/>
    <property type="match status" value="1"/>
</dbReference>
<dbReference type="Gene3D" id="3.20.80.10">
    <property type="entry name" value="Regulatory factor, effector binding domain"/>
    <property type="match status" value="1"/>
</dbReference>
<dbReference type="InterPro" id="IPR047057">
    <property type="entry name" value="MerR_fam"/>
</dbReference>
<dbReference type="SUPFAM" id="SSF46955">
    <property type="entry name" value="Putative DNA-binding domain"/>
    <property type="match status" value="1"/>
</dbReference>
<dbReference type="Pfam" id="PF13411">
    <property type="entry name" value="MerR_1"/>
    <property type="match status" value="1"/>
</dbReference>
<keyword evidence="1" id="KW-0238">DNA-binding</keyword>
<dbReference type="SMART" id="SM00422">
    <property type="entry name" value="HTH_MERR"/>
    <property type="match status" value="1"/>
</dbReference>
<gene>
    <name evidence="3" type="ORF">GCM10023321_11460</name>
</gene>
<accession>A0ABP9PLP8</accession>
<dbReference type="InterPro" id="IPR011256">
    <property type="entry name" value="Reg_factor_effector_dom_sf"/>
</dbReference>
<evidence type="ECO:0000313" key="4">
    <source>
        <dbReference type="Proteomes" id="UP001428817"/>
    </source>
</evidence>
<sequence>MRTELMIGEFARRSRLPESTLRYYDKIGLLVPAVVDPGTGYRRYTVDQLPVAVLISRLRSLGVAPDAIADVLLGGAEAATALARERQRASAQIERGRERLRGLDELLAEGPPRAYRARVVDLAPCEVAALRFSLPAAELEAGVTRAIATLRSALRRGGRPRAGPWGAAFPLDITDQVSGFVFATVAEGSPDPAGTELLPGGRAISVLHQGSPAGLPLAYSAAFDTLGRLGAAAVGPVIEKYEPSLVEVVVPFRQLGRPR</sequence>
<dbReference type="EMBL" id="BAABJP010000004">
    <property type="protein sequence ID" value="GAA5148719.1"/>
    <property type="molecule type" value="Genomic_DNA"/>
</dbReference>